<sequence>MPASHPATTPQPDVSALLHRGYQVIDHLPEPNSEQWHQYLAEIDWDHPDHETAGRDLLAVTRELLGALEAAAGRQFPAAS</sequence>
<name>A0ABV6H467_9ACTN</name>
<dbReference type="RefSeq" id="WP_382360279.1">
    <property type="nucleotide sequence ID" value="NZ_JBHLWV010000006.1"/>
</dbReference>
<reference evidence="1 2" key="1">
    <citation type="submission" date="2024-09" db="EMBL/GenBank/DDBJ databases">
        <authorList>
            <person name="Sun Q."/>
            <person name="Mori K."/>
        </authorList>
    </citation>
    <scope>NUCLEOTIDE SEQUENCE [LARGE SCALE GENOMIC DNA]</scope>
    <source>
        <strain evidence="1 2">CCM 7957</strain>
    </source>
</reference>
<proteinExistence type="predicted"/>
<dbReference type="Proteomes" id="UP001589783">
    <property type="component" value="Unassembled WGS sequence"/>
</dbReference>
<accession>A0ABV6H467</accession>
<protein>
    <submittedName>
        <fullName evidence="1">Uncharacterized protein</fullName>
    </submittedName>
</protein>
<gene>
    <name evidence="1" type="ORF">ACFFJD_02230</name>
</gene>
<organism evidence="1 2">
    <name type="scientific">Gordonia phosphorivorans</name>
    <dbReference type="NCBI Taxonomy" id="1056982"/>
    <lineage>
        <taxon>Bacteria</taxon>
        <taxon>Bacillati</taxon>
        <taxon>Actinomycetota</taxon>
        <taxon>Actinomycetes</taxon>
        <taxon>Mycobacteriales</taxon>
        <taxon>Gordoniaceae</taxon>
        <taxon>Gordonia</taxon>
    </lineage>
</organism>
<evidence type="ECO:0000313" key="1">
    <source>
        <dbReference type="EMBL" id="MFC0313671.1"/>
    </source>
</evidence>
<dbReference type="EMBL" id="JBHLWV010000006">
    <property type="protein sequence ID" value="MFC0313671.1"/>
    <property type="molecule type" value="Genomic_DNA"/>
</dbReference>
<comment type="caution">
    <text evidence="1">The sequence shown here is derived from an EMBL/GenBank/DDBJ whole genome shotgun (WGS) entry which is preliminary data.</text>
</comment>
<evidence type="ECO:0000313" key="2">
    <source>
        <dbReference type="Proteomes" id="UP001589783"/>
    </source>
</evidence>
<keyword evidence="2" id="KW-1185">Reference proteome</keyword>